<evidence type="ECO:0000259" key="1">
    <source>
        <dbReference type="Pfam" id="PF00144"/>
    </source>
</evidence>
<dbReference type="AlphaFoldDB" id="A0A386RER1"/>
<dbReference type="InterPro" id="IPR001466">
    <property type="entry name" value="Beta-lactam-related"/>
</dbReference>
<evidence type="ECO:0000313" key="2">
    <source>
        <dbReference type="EMBL" id="AYE61852.1"/>
    </source>
</evidence>
<name>A0A386RER1_LACHE</name>
<dbReference type="SUPFAM" id="SSF56601">
    <property type="entry name" value="beta-lactamase/transpeptidase-like"/>
    <property type="match status" value="1"/>
</dbReference>
<gene>
    <name evidence="2" type="ORF">BC335_1424</name>
</gene>
<dbReference type="PANTHER" id="PTHR46825:SF9">
    <property type="entry name" value="BETA-LACTAMASE-RELATED DOMAIN-CONTAINING PROTEIN"/>
    <property type="match status" value="1"/>
</dbReference>
<dbReference type="PANTHER" id="PTHR46825">
    <property type="entry name" value="D-ALANYL-D-ALANINE-CARBOXYPEPTIDASE/ENDOPEPTIDASE AMPH"/>
    <property type="match status" value="1"/>
</dbReference>
<accession>A0A386RER1</accession>
<organism evidence="2 3">
    <name type="scientific">Lactobacillus helveticus</name>
    <name type="common">Lactobacillus suntoryeus</name>
    <dbReference type="NCBI Taxonomy" id="1587"/>
    <lineage>
        <taxon>Bacteria</taxon>
        <taxon>Bacillati</taxon>
        <taxon>Bacillota</taxon>
        <taxon>Bacilli</taxon>
        <taxon>Lactobacillales</taxon>
        <taxon>Lactobacillaceae</taxon>
        <taxon>Lactobacillus</taxon>
    </lineage>
</organism>
<evidence type="ECO:0000313" key="3">
    <source>
        <dbReference type="Proteomes" id="UP000267794"/>
    </source>
</evidence>
<dbReference type="Gene3D" id="3.40.710.10">
    <property type="entry name" value="DD-peptidase/beta-lactamase superfamily"/>
    <property type="match status" value="1"/>
</dbReference>
<dbReference type="Proteomes" id="UP000267794">
    <property type="component" value="Chromosome"/>
</dbReference>
<proteinExistence type="predicted"/>
<protein>
    <submittedName>
        <fullName evidence="2">Penicillin-binding protein</fullName>
    </submittedName>
</protein>
<dbReference type="Pfam" id="PF00144">
    <property type="entry name" value="Beta-lactamase"/>
    <property type="match status" value="1"/>
</dbReference>
<dbReference type="InterPro" id="IPR050491">
    <property type="entry name" value="AmpC-like"/>
</dbReference>
<sequence>MAEGIFRLKSKKIMLAIAFLSSFIFLGNSTTVNAKTYSNSQLRKYAIKTMNKHHLLGTIEIVKDGHRQTVNVGYGYYRRKIKNGNKKLLYPVGSLQKSITAAIITQLIYQKKFSQNTKISRWYPKLKHSKYITVGQLMTHTSGINVIGTESSHGINFSEKGAINWTIAKANATARTKRASFNYNNANYVLLAGIIRKVTGKSYAANVKSRIVKPLHLKHTYIYQNIPRSKTDAISYLYRHGKNYQSASYANKYVVLQLPGAGNLFSTASDYYKIQQGLHNGKILTEKQFNYLSHLKSKVNTYSGGYYLKNGGKLKLAYGNFGDTHFTNWMQLTTDNKNGIVMFLNQPYGSKNQIKSVGYSILKHIKSGTFIRR</sequence>
<feature type="domain" description="Beta-lactamase-related" evidence="1">
    <location>
        <begin position="46"/>
        <end position="350"/>
    </location>
</feature>
<reference evidence="2 3" key="1">
    <citation type="submission" date="2016-10" db="EMBL/GenBank/DDBJ databases">
        <title>Complete genomic sequencing of Lactobacillus helveticus LH99 and comparative genome analysis.</title>
        <authorList>
            <person name="Li N."/>
            <person name="You C."/>
            <person name="Liu Z."/>
        </authorList>
    </citation>
    <scope>NUCLEOTIDE SEQUENCE [LARGE SCALE GENOMIC DNA]</scope>
    <source>
        <strain evidence="2 3">LH99</strain>
    </source>
</reference>
<dbReference type="EMBL" id="CP017982">
    <property type="protein sequence ID" value="AYE61852.1"/>
    <property type="molecule type" value="Genomic_DNA"/>
</dbReference>
<dbReference type="InterPro" id="IPR012338">
    <property type="entry name" value="Beta-lactam/transpept-like"/>
</dbReference>